<comment type="caution">
    <text evidence="3">The sequence shown here is derived from an EMBL/GenBank/DDBJ whole genome shotgun (WGS) entry which is preliminary data.</text>
</comment>
<feature type="compositionally biased region" description="Low complexity" evidence="2">
    <location>
        <begin position="69"/>
        <end position="78"/>
    </location>
</feature>
<dbReference type="EMBL" id="NPIC01000001">
    <property type="protein sequence ID" value="RDL40979.1"/>
    <property type="molecule type" value="Genomic_DNA"/>
</dbReference>
<dbReference type="RefSeq" id="XP_031873635.1">
    <property type="nucleotide sequence ID" value="XM_032009581.1"/>
</dbReference>
<evidence type="ECO:0000256" key="2">
    <source>
        <dbReference type="SAM" id="MobiDB-lite"/>
    </source>
</evidence>
<gene>
    <name evidence="3" type="ORF">BP5553_00958</name>
</gene>
<name>A0A370TZM0_9HELO</name>
<dbReference type="OrthoDB" id="4196148at2759"/>
<dbReference type="Proteomes" id="UP000254866">
    <property type="component" value="Unassembled WGS sequence"/>
</dbReference>
<accession>A0A370TZM0</accession>
<proteinExistence type="predicted"/>
<keyword evidence="1" id="KW-0175">Coiled coil</keyword>
<evidence type="ECO:0000313" key="3">
    <source>
        <dbReference type="EMBL" id="RDL40979.1"/>
    </source>
</evidence>
<dbReference type="GeneID" id="43593807"/>
<protein>
    <submittedName>
        <fullName evidence="3">Uncharacterized protein</fullName>
    </submittedName>
</protein>
<organism evidence="3 4">
    <name type="scientific">Venustampulla echinocandica</name>
    <dbReference type="NCBI Taxonomy" id="2656787"/>
    <lineage>
        <taxon>Eukaryota</taxon>
        <taxon>Fungi</taxon>
        <taxon>Dikarya</taxon>
        <taxon>Ascomycota</taxon>
        <taxon>Pezizomycotina</taxon>
        <taxon>Leotiomycetes</taxon>
        <taxon>Helotiales</taxon>
        <taxon>Pleuroascaceae</taxon>
        <taxon>Venustampulla</taxon>
    </lineage>
</organism>
<dbReference type="AlphaFoldDB" id="A0A370TZM0"/>
<feature type="compositionally biased region" description="Polar residues" evidence="2">
    <location>
        <begin position="23"/>
        <end position="32"/>
    </location>
</feature>
<feature type="compositionally biased region" description="Polar residues" evidence="2">
    <location>
        <begin position="43"/>
        <end position="58"/>
    </location>
</feature>
<sequence length="333" mass="36655">MAAEHQPQPNPRSHVEENAPPSYESNFSYDSRNPTESDRDATQQKTNLNTTASPSLSPLSKADDPPAYSSPHHSSSSSRIPLTLTLDFPACAIYSSNDPTQALYNLSQPLSIKPHAIKISDGRGQIIYRVYEYMELPHNFRSKNVGAAVISPQRGSVDVEKFIVRRKAKTKWLRAGPSAATGGSEGWEVCGEEKEILEFSATPQVSGGGDEAMKWMDSERSLVAVDVRKQAAGGNVVLELEILTQLKNEILELLVAAWVSRVWREGRDDQEEDLKRKKEEIKQREREVGGLKGRLGEVKEALGIGYGIKPGPRSAGMYTGPPSIGDNGRIKWS</sequence>
<keyword evidence="4" id="KW-1185">Reference proteome</keyword>
<evidence type="ECO:0000313" key="4">
    <source>
        <dbReference type="Proteomes" id="UP000254866"/>
    </source>
</evidence>
<feature type="compositionally biased region" description="Basic and acidic residues" evidence="2">
    <location>
        <begin position="33"/>
        <end position="42"/>
    </location>
</feature>
<feature type="region of interest" description="Disordered" evidence="2">
    <location>
        <begin position="312"/>
        <end position="333"/>
    </location>
</feature>
<evidence type="ECO:0000256" key="1">
    <source>
        <dbReference type="SAM" id="Coils"/>
    </source>
</evidence>
<feature type="region of interest" description="Disordered" evidence="2">
    <location>
        <begin position="1"/>
        <end position="79"/>
    </location>
</feature>
<feature type="coiled-coil region" evidence="1">
    <location>
        <begin position="267"/>
        <end position="294"/>
    </location>
</feature>
<reference evidence="3 4" key="1">
    <citation type="journal article" date="2018" name="IMA Fungus">
        <title>IMA Genome-F 9: Draft genome sequence of Annulohypoxylon stygium, Aspergillus mulundensis, Berkeleyomyces basicola (syn. Thielaviopsis basicola), Ceratocystis smalleyi, two Cercospora beticola strains, Coleophoma cylindrospora, Fusarium fracticaudum, Phialophora cf. hyalina, and Morchella septimelata.</title>
        <authorList>
            <person name="Wingfield B.D."/>
            <person name="Bills G.F."/>
            <person name="Dong Y."/>
            <person name="Huang W."/>
            <person name="Nel W.J."/>
            <person name="Swalarsk-Parry B.S."/>
            <person name="Vaghefi N."/>
            <person name="Wilken P.M."/>
            <person name="An Z."/>
            <person name="de Beer Z.W."/>
            <person name="De Vos L."/>
            <person name="Chen L."/>
            <person name="Duong T.A."/>
            <person name="Gao Y."/>
            <person name="Hammerbacher A."/>
            <person name="Kikkert J.R."/>
            <person name="Li Y."/>
            <person name="Li H."/>
            <person name="Li K."/>
            <person name="Li Q."/>
            <person name="Liu X."/>
            <person name="Ma X."/>
            <person name="Naidoo K."/>
            <person name="Pethybridge S.J."/>
            <person name="Sun J."/>
            <person name="Steenkamp E.T."/>
            <person name="van der Nest M.A."/>
            <person name="van Wyk S."/>
            <person name="Wingfield M.J."/>
            <person name="Xiong C."/>
            <person name="Yue Q."/>
            <person name="Zhang X."/>
        </authorList>
    </citation>
    <scope>NUCLEOTIDE SEQUENCE [LARGE SCALE GENOMIC DNA]</scope>
    <source>
        <strain evidence="3 4">BP 5553</strain>
    </source>
</reference>